<name>A0A0E9S3F9_ANGAN</name>
<dbReference type="AlphaFoldDB" id="A0A0E9S3F9"/>
<accession>A0A0E9S3F9</accession>
<dbReference type="EMBL" id="GBXM01072628">
    <property type="protein sequence ID" value="JAH35949.1"/>
    <property type="molecule type" value="Transcribed_RNA"/>
</dbReference>
<sequence length="63" mass="7445">MSSIFIIFTKIHFYKVIIYTKPSVQLYTLKDWITQVNNTLLKKRLLPCFGLERSILGFVDFVC</sequence>
<reference evidence="1" key="1">
    <citation type="submission" date="2014-11" db="EMBL/GenBank/DDBJ databases">
        <authorList>
            <person name="Amaro Gonzalez C."/>
        </authorList>
    </citation>
    <scope>NUCLEOTIDE SEQUENCE</scope>
</reference>
<proteinExistence type="predicted"/>
<evidence type="ECO:0000313" key="1">
    <source>
        <dbReference type="EMBL" id="JAH35949.1"/>
    </source>
</evidence>
<protein>
    <submittedName>
        <fullName evidence="1">Uncharacterized protein</fullName>
    </submittedName>
</protein>
<organism evidence="1">
    <name type="scientific">Anguilla anguilla</name>
    <name type="common">European freshwater eel</name>
    <name type="synonym">Muraena anguilla</name>
    <dbReference type="NCBI Taxonomy" id="7936"/>
    <lineage>
        <taxon>Eukaryota</taxon>
        <taxon>Metazoa</taxon>
        <taxon>Chordata</taxon>
        <taxon>Craniata</taxon>
        <taxon>Vertebrata</taxon>
        <taxon>Euteleostomi</taxon>
        <taxon>Actinopterygii</taxon>
        <taxon>Neopterygii</taxon>
        <taxon>Teleostei</taxon>
        <taxon>Anguilliformes</taxon>
        <taxon>Anguillidae</taxon>
        <taxon>Anguilla</taxon>
    </lineage>
</organism>
<reference evidence="1" key="2">
    <citation type="journal article" date="2015" name="Fish Shellfish Immunol.">
        <title>Early steps in the European eel (Anguilla anguilla)-Vibrio vulnificus interaction in the gills: Role of the RtxA13 toxin.</title>
        <authorList>
            <person name="Callol A."/>
            <person name="Pajuelo D."/>
            <person name="Ebbesson L."/>
            <person name="Teles M."/>
            <person name="MacKenzie S."/>
            <person name="Amaro C."/>
        </authorList>
    </citation>
    <scope>NUCLEOTIDE SEQUENCE</scope>
</reference>